<feature type="non-terminal residue" evidence="2">
    <location>
        <position position="40"/>
    </location>
</feature>
<protein>
    <submittedName>
        <fullName evidence="2">Uncharacterized protein</fullName>
    </submittedName>
</protein>
<evidence type="ECO:0000313" key="2">
    <source>
        <dbReference type="EMBL" id="MCI87234.1"/>
    </source>
</evidence>
<dbReference type="AlphaFoldDB" id="A0A392VFT5"/>
<evidence type="ECO:0000313" key="3">
    <source>
        <dbReference type="Proteomes" id="UP000265520"/>
    </source>
</evidence>
<feature type="region of interest" description="Disordered" evidence="1">
    <location>
        <begin position="1"/>
        <end position="40"/>
    </location>
</feature>
<keyword evidence="3" id="KW-1185">Reference proteome</keyword>
<dbReference type="Proteomes" id="UP000265520">
    <property type="component" value="Unassembled WGS sequence"/>
</dbReference>
<comment type="caution">
    <text evidence="2">The sequence shown here is derived from an EMBL/GenBank/DDBJ whole genome shotgun (WGS) entry which is preliminary data.</text>
</comment>
<name>A0A392VFT5_9FABA</name>
<accession>A0A392VFT5</accession>
<proteinExistence type="predicted"/>
<reference evidence="2 3" key="1">
    <citation type="journal article" date="2018" name="Front. Plant Sci.">
        <title>Red Clover (Trifolium pratense) and Zigzag Clover (T. medium) - A Picture of Genomic Similarities and Differences.</title>
        <authorList>
            <person name="Dluhosova J."/>
            <person name="Istvanek J."/>
            <person name="Nedelnik J."/>
            <person name="Repkova J."/>
        </authorList>
    </citation>
    <scope>NUCLEOTIDE SEQUENCE [LARGE SCALE GENOMIC DNA]</scope>
    <source>
        <strain evidence="3">cv. 10/8</strain>
        <tissue evidence="2">Leaf</tissue>
    </source>
</reference>
<organism evidence="2 3">
    <name type="scientific">Trifolium medium</name>
    <dbReference type="NCBI Taxonomy" id="97028"/>
    <lineage>
        <taxon>Eukaryota</taxon>
        <taxon>Viridiplantae</taxon>
        <taxon>Streptophyta</taxon>
        <taxon>Embryophyta</taxon>
        <taxon>Tracheophyta</taxon>
        <taxon>Spermatophyta</taxon>
        <taxon>Magnoliopsida</taxon>
        <taxon>eudicotyledons</taxon>
        <taxon>Gunneridae</taxon>
        <taxon>Pentapetalae</taxon>
        <taxon>rosids</taxon>
        <taxon>fabids</taxon>
        <taxon>Fabales</taxon>
        <taxon>Fabaceae</taxon>
        <taxon>Papilionoideae</taxon>
        <taxon>50 kb inversion clade</taxon>
        <taxon>NPAAA clade</taxon>
        <taxon>Hologalegina</taxon>
        <taxon>IRL clade</taxon>
        <taxon>Trifolieae</taxon>
        <taxon>Trifolium</taxon>
    </lineage>
</organism>
<feature type="compositionally biased region" description="Polar residues" evidence="1">
    <location>
        <begin position="10"/>
        <end position="28"/>
    </location>
</feature>
<dbReference type="EMBL" id="LXQA011161044">
    <property type="protein sequence ID" value="MCI87234.1"/>
    <property type="molecule type" value="Genomic_DNA"/>
</dbReference>
<evidence type="ECO:0000256" key="1">
    <source>
        <dbReference type="SAM" id="MobiDB-lite"/>
    </source>
</evidence>
<sequence>MTDLYLKENPFQSSNVDSNVAASGTSAADVNAPAKASETL</sequence>